<accession>A0A518E2A2</accession>
<dbReference type="PANTHER" id="PTHR43737">
    <property type="entry name" value="BLL7424 PROTEIN"/>
    <property type="match status" value="1"/>
</dbReference>
<sequence length="467" mass="50220">MLSIFEGDGRLNRRQMLTVGALGLGGLTLPSLMPGISWGSETPKHVTGKSVIYLFQQGGPSQFETFDPKPEAPDAIRTVTGVIPTSVPGVAFGDCMPQLAKIAHKLTVVRSFQTNNGGHNIQPIVGPDSLEANIGVHYSRVVGATRTDTGMPTNAVLYPSSVDPEVPGPSARGNLASTGSYGSSYAPFTPGAKGNLQQDMQLHLPKERFFDDRRQILTQLDTLNRRVDASGQLEALDELQQQAYQVLLGGGVAKALDLSNEDPRTLARYDTRGFYKKGQWNHAARGRSGYYDAQSKTIGKLLLMARRLCEAGAGFVTIHAGYAGIWDMHADGNNLNVTDGMQAVGRPLDHAVAAFVDDLEERGLEDKIMLVCTGEMGRTPKINSRGGRDHWSRLAPLLVYGGGAQPGVIGQSTRDGAEPQTDAYNPSHLISTLMNTVFNMGELRLVPSVPAPINTLGQADMIPVFGW</sequence>
<evidence type="ECO:0008006" key="3">
    <source>
        <dbReference type="Google" id="ProtNLM"/>
    </source>
</evidence>
<dbReference type="PANTHER" id="PTHR43737:SF1">
    <property type="entry name" value="DUF1501 DOMAIN-CONTAINING PROTEIN"/>
    <property type="match status" value="1"/>
</dbReference>
<name>A0A518E2A2_9BACT</name>
<dbReference type="OrthoDB" id="127333at2"/>
<evidence type="ECO:0000313" key="2">
    <source>
        <dbReference type="Proteomes" id="UP000317648"/>
    </source>
</evidence>
<organism evidence="1 2">
    <name type="scientific">Lignipirellula cremea</name>
    <dbReference type="NCBI Taxonomy" id="2528010"/>
    <lineage>
        <taxon>Bacteria</taxon>
        <taxon>Pseudomonadati</taxon>
        <taxon>Planctomycetota</taxon>
        <taxon>Planctomycetia</taxon>
        <taxon>Pirellulales</taxon>
        <taxon>Pirellulaceae</taxon>
        <taxon>Lignipirellula</taxon>
    </lineage>
</organism>
<dbReference type="RefSeq" id="WP_145057309.1">
    <property type="nucleotide sequence ID" value="NZ_CP036433.1"/>
</dbReference>
<proteinExistence type="predicted"/>
<gene>
    <name evidence="1" type="ORF">Pla8534_60870</name>
</gene>
<reference evidence="1 2" key="1">
    <citation type="submission" date="2019-02" db="EMBL/GenBank/DDBJ databases">
        <title>Deep-cultivation of Planctomycetes and their phenomic and genomic characterization uncovers novel biology.</title>
        <authorList>
            <person name="Wiegand S."/>
            <person name="Jogler M."/>
            <person name="Boedeker C."/>
            <person name="Pinto D."/>
            <person name="Vollmers J."/>
            <person name="Rivas-Marin E."/>
            <person name="Kohn T."/>
            <person name="Peeters S.H."/>
            <person name="Heuer A."/>
            <person name="Rast P."/>
            <person name="Oberbeckmann S."/>
            <person name="Bunk B."/>
            <person name="Jeske O."/>
            <person name="Meyerdierks A."/>
            <person name="Storesund J.E."/>
            <person name="Kallscheuer N."/>
            <person name="Luecker S."/>
            <person name="Lage O.M."/>
            <person name="Pohl T."/>
            <person name="Merkel B.J."/>
            <person name="Hornburger P."/>
            <person name="Mueller R.-W."/>
            <person name="Bruemmer F."/>
            <person name="Labrenz M."/>
            <person name="Spormann A.M."/>
            <person name="Op den Camp H."/>
            <person name="Overmann J."/>
            <person name="Amann R."/>
            <person name="Jetten M.S.M."/>
            <person name="Mascher T."/>
            <person name="Medema M.H."/>
            <person name="Devos D.P."/>
            <person name="Kaster A.-K."/>
            <person name="Ovreas L."/>
            <person name="Rohde M."/>
            <person name="Galperin M.Y."/>
            <person name="Jogler C."/>
        </authorList>
    </citation>
    <scope>NUCLEOTIDE SEQUENCE [LARGE SCALE GENOMIC DNA]</scope>
    <source>
        <strain evidence="1 2">Pla85_3_4</strain>
    </source>
</reference>
<dbReference type="Proteomes" id="UP000317648">
    <property type="component" value="Chromosome"/>
</dbReference>
<evidence type="ECO:0000313" key="1">
    <source>
        <dbReference type="EMBL" id="QDU98226.1"/>
    </source>
</evidence>
<dbReference type="Pfam" id="PF07394">
    <property type="entry name" value="DUF1501"/>
    <property type="match status" value="1"/>
</dbReference>
<protein>
    <recommendedName>
        <fullName evidence="3">DUF1501 domain-containing protein</fullName>
    </recommendedName>
</protein>
<dbReference type="KEGG" id="lcre:Pla8534_60870"/>
<dbReference type="SUPFAM" id="SSF53649">
    <property type="entry name" value="Alkaline phosphatase-like"/>
    <property type="match status" value="1"/>
</dbReference>
<dbReference type="AlphaFoldDB" id="A0A518E2A2"/>
<dbReference type="EMBL" id="CP036433">
    <property type="protein sequence ID" value="QDU98226.1"/>
    <property type="molecule type" value="Genomic_DNA"/>
</dbReference>
<dbReference type="InterPro" id="IPR010869">
    <property type="entry name" value="DUF1501"/>
</dbReference>
<keyword evidence="2" id="KW-1185">Reference proteome</keyword>
<dbReference type="InterPro" id="IPR017850">
    <property type="entry name" value="Alkaline_phosphatase_core_sf"/>
</dbReference>